<dbReference type="Pfam" id="PF25601">
    <property type="entry name" value="AAA_lid_14"/>
    <property type="match status" value="1"/>
</dbReference>
<accession>A0A0D2JUB0</accession>
<feature type="domain" description="PAS" evidence="7">
    <location>
        <begin position="35"/>
        <end position="80"/>
    </location>
</feature>
<dbReference type="GO" id="GO:0006355">
    <property type="term" value="P:regulation of DNA-templated transcription"/>
    <property type="evidence" value="ECO:0007669"/>
    <property type="project" value="InterPro"/>
</dbReference>
<dbReference type="SMART" id="SM00091">
    <property type="entry name" value="PAS"/>
    <property type="match status" value="1"/>
</dbReference>
<dbReference type="EMBL" id="AZAC01000019">
    <property type="protein sequence ID" value="KIX13060.1"/>
    <property type="molecule type" value="Genomic_DNA"/>
</dbReference>
<dbReference type="InterPro" id="IPR003593">
    <property type="entry name" value="AAA+_ATPase"/>
</dbReference>
<evidence type="ECO:0000313" key="8">
    <source>
        <dbReference type="EMBL" id="KIX13060.1"/>
    </source>
</evidence>
<evidence type="ECO:0000256" key="1">
    <source>
        <dbReference type="ARBA" id="ARBA00022741"/>
    </source>
</evidence>
<keyword evidence="3" id="KW-0805">Transcription regulation</keyword>
<keyword evidence="2" id="KW-0067">ATP-binding</keyword>
<evidence type="ECO:0000259" key="6">
    <source>
        <dbReference type="PROSITE" id="PS50045"/>
    </source>
</evidence>
<protein>
    <recommendedName>
        <fullName evidence="10">Transcriptional regulatory protein TyrR</fullName>
    </recommendedName>
</protein>
<dbReference type="InterPro" id="IPR035965">
    <property type="entry name" value="PAS-like_dom_sf"/>
</dbReference>
<evidence type="ECO:0000313" key="9">
    <source>
        <dbReference type="Proteomes" id="UP000032233"/>
    </source>
</evidence>
<dbReference type="Proteomes" id="UP000032233">
    <property type="component" value="Unassembled WGS sequence"/>
</dbReference>
<dbReference type="InterPro" id="IPR025944">
    <property type="entry name" value="Sigma_54_int_dom_CS"/>
</dbReference>
<dbReference type="InterPro" id="IPR002078">
    <property type="entry name" value="Sigma_54_int"/>
</dbReference>
<keyword evidence="1" id="KW-0547">Nucleotide-binding</keyword>
<dbReference type="Gene3D" id="1.10.8.60">
    <property type="match status" value="1"/>
</dbReference>
<evidence type="ECO:0000256" key="4">
    <source>
        <dbReference type="ARBA" id="ARBA00023163"/>
    </source>
</evidence>
<dbReference type="PROSITE" id="PS50045">
    <property type="entry name" value="SIGMA54_INTERACT_4"/>
    <property type="match status" value="1"/>
</dbReference>
<dbReference type="Gene3D" id="3.30.450.20">
    <property type="entry name" value="PAS domain"/>
    <property type="match status" value="1"/>
</dbReference>
<organism evidence="8 9">
    <name type="scientific">Dethiosulfatarculus sandiegensis</name>
    <dbReference type="NCBI Taxonomy" id="1429043"/>
    <lineage>
        <taxon>Bacteria</taxon>
        <taxon>Pseudomonadati</taxon>
        <taxon>Thermodesulfobacteriota</taxon>
        <taxon>Desulfarculia</taxon>
        <taxon>Desulfarculales</taxon>
        <taxon>Desulfarculaceae</taxon>
        <taxon>Dethiosulfatarculus</taxon>
    </lineage>
</organism>
<dbReference type="Pfam" id="PF08448">
    <property type="entry name" value="PAS_4"/>
    <property type="match status" value="1"/>
</dbReference>
<dbReference type="InterPro" id="IPR058031">
    <property type="entry name" value="AAA_lid_NorR"/>
</dbReference>
<dbReference type="Pfam" id="PF00158">
    <property type="entry name" value="Sigma54_activat"/>
    <property type="match status" value="1"/>
</dbReference>
<dbReference type="PANTHER" id="PTHR32071">
    <property type="entry name" value="TRANSCRIPTIONAL REGULATORY PROTEIN"/>
    <property type="match status" value="1"/>
</dbReference>
<name>A0A0D2JUB0_9BACT</name>
<dbReference type="CDD" id="cd00130">
    <property type="entry name" value="PAS"/>
    <property type="match status" value="1"/>
</dbReference>
<evidence type="ECO:0000256" key="5">
    <source>
        <dbReference type="SAM" id="Coils"/>
    </source>
</evidence>
<proteinExistence type="predicted"/>
<dbReference type="InParanoid" id="A0A0D2JUB0"/>
<feature type="domain" description="Sigma-54 factor interaction" evidence="6">
    <location>
        <begin position="180"/>
        <end position="409"/>
    </location>
</feature>
<evidence type="ECO:0000256" key="2">
    <source>
        <dbReference type="ARBA" id="ARBA00022840"/>
    </source>
</evidence>
<dbReference type="SUPFAM" id="SSF46689">
    <property type="entry name" value="Homeodomain-like"/>
    <property type="match status" value="1"/>
</dbReference>
<evidence type="ECO:0000259" key="7">
    <source>
        <dbReference type="PROSITE" id="PS50112"/>
    </source>
</evidence>
<gene>
    <name evidence="8" type="ORF">X474_15965</name>
</gene>
<dbReference type="CDD" id="cd00009">
    <property type="entry name" value="AAA"/>
    <property type="match status" value="1"/>
</dbReference>
<dbReference type="SUPFAM" id="SSF55785">
    <property type="entry name" value="PYP-like sensor domain (PAS domain)"/>
    <property type="match status" value="1"/>
</dbReference>
<dbReference type="FunFam" id="3.40.50.300:FF:000006">
    <property type="entry name" value="DNA-binding transcriptional regulator NtrC"/>
    <property type="match status" value="1"/>
</dbReference>
<feature type="coiled-coil region" evidence="5">
    <location>
        <begin position="145"/>
        <end position="172"/>
    </location>
</feature>
<dbReference type="InterPro" id="IPR009057">
    <property type="entry name" value="Homeodomain-like_sf"/>
</dbReference>
<sequence length="489" mass="55242">MLSELKKPLARSFPLSPQRYQRPKTKMLNPDPYPDRETLLRILDHMYDELYVINSQGTCIYVNKACERHYGISPLEIIGQKVWESTQKGYWFPPIGPIVLRNKKTATYEQRTNTGKLMLVTATPVLNEKGKVEMVVENLREISRLDQVKNDLAHTRKLLARYKKEVKQLRSKHFSGQGQIVAKSKAMENTLELANRVAQVDSTVLITGKTGTGKGLLARHLHESSPRQKSPFITVNCAAIPEQLFESELFGYQSGAFTGASTKGKAGLFSLAGKGTLFLDEIAEIPSQLQAKLLHVLQEKRFISIGSNSYEQIDCRILVGTNQNLRALVDQGLFREDLFYRLNTIEIEIPTLAQRPEDIIPLLQHFLNKYNLKFAKDHFFTAEALDILSHHTWPGNVRELEHLVERVVVTSPQQAIGPESLPAVVFPTENLNPDWAPNQAQNLDQALEKVEKLLVQKAQQAHGSSYKVAKALGISQSRAYRLMQKHSSD</sequence>
<evidence type="ECO:0008006" key="10">
    <source>
        <dbReference type="Google" id="ProtNLM"/>
    </source>
</evidence>
<dbReference type="InterPro" id="IPR013656">
    <property type="entry name" value="PAS_4"/>
</dbReference>
<dbReference type="PANTHER" id="PTHR32071:SF57">
    <property type="entry name" value="C4-DICARBOXYLATE TRANSPORT TRANSCRIPTIONAL REGULATORY PROTEIN DCTD"/>
    <property type="match status" value="1"/>
</dbReference>
<dbReference type="SMART" id="SM00382">
    <property type="entry name" value="AAA"/>
    <property type="match status" value="1"/>
</dbReference>
<dbReference type="Gene3D" id="1.10.10.60">
    <property type="entry name" value="Homeodomain-like"/>
    <property type="match status" value="1"/>
</dbReference>
<dbReference type="GO" id="GO:0005524">
    <property type="term" value="F:ATP binding"/>
    <property type="evidence" value="ECO:0007669"/>
    <property type="project" value="UniProtKB-KW"/>
</dbReference>
<keyword evidence="4" id="KW-0804">Transcription</keyword>
<dbReference type="SUPFAM" id="SSF52540">
    <property type="entry name" value="P-loop containing nucleoside triphosphate hydrolases"/>
    <property type="match status" value="1"/>
</dbReference>
<dbReference type="STRING" id="1429043.X474_15965"/>
<dbReference type="PROSITE" id="PS00688">
    <property type="entry name" value="SIGMA54_INTERACT_3"/>
    <property type="match status" value="1"/>
</dbReference>
<keyword evidence="5" id="KW-0175">Coiled coil</keyword>
<dbReference type="AlphaFoldDB" id="A0A0D2JUB0"/>
<dbReference type="PROSITE" id="PS50112">
    <property type="entry name" value="PAS"/>
    <property type="match status" value="1"/>
</dbReference>
<dbReference type="NCBIfam" id="TIGR00229">
    <property type="entry name" value="sensory_box"/>
    <property type="match status" value="1"/>
</dbReference>
<reference evidence="8 9" key="1">
    <citation type="submission" date="2013-11" db="EMBL/GenBank/DDBJ databases">
        <title>Metagenomic analysis of a methanogenic consortium involved in long chain n-alkane degradation.</title>
        <authorList>
            <person name="Davidova I.A."/>
            <person name="Callaghan A.V."/>
            <person name="Wawrik B."/>
            <person name="Pruitt S."/>
            <person name="Marks C."/>
            <person name="Duncan K.E."/>
            <person name="Suflita J.M."/>
        </authorList>
    </citation>
    <scope>NUCLEOTIDE SEQUENCE [LARGE SCALE GENOMIC DNA]</scope>
    <source>
        <strain evidence="8 9">SPR</strain>
    </source>
</reference>
<evidence type="ECO:0000256" key="3">
    <source>
        <dbReference type="ARBA" id="ARBA00023015"/>
    </source>
</evidence>
<comment type="caution">
    <text evidence="8">The sequence shown here is derived from an EMBL/GenBank/DDBJ whole genome shotgun (WGS) entry which is preliminary data.</text>
</comment>
<dbReference type="Gene3D" id="3.40.50.300">
    <property type="entry name" value="P-loop containing nucleotide triphosphate hydrolases"/>
    <property type="match status" value="1"/>
</dbReference>
<dbReference type="InterPro" id="IPR000014">
    <property type="entry name" value="PAS"/>
</dbReference>
<dbReference type="InterPro" id="IPR027417">
    <property type="entry name" value="P-loop_NTPase"/>
</dbReference>
<keyword evidence="9" id="KW-1185">Reference proteome</keyword>